<sequence>MAAAAVAELVEVPLAVPFDAFLSEHNSVFLPVLLRQPGIVYVKTGPFFEALARFTTGPPTIGHYRFGIGSDANIEHRISSFSKMIN</sequence>
<dbReference type="EMBL" id="BSXG01000154">
    <property type="protein sequence ID" value="GME49430.1"/>
    <property type="molecule type" value="Genomic_DNA"/>
</dbReference>
<accession>A0ACB5SNN0</accession>
<keyword evidence="2" id="KW-1185">Reference proteome</keyword>
<protein>
    <submittedName>
        <fullName evidence="1">Uncharacterized protein</fullName>
    </submittedName>
</protein>
<name>A0ACB5SNN0_9PEZI</name>
<reference evidence="1" key="1">
    <citation type="submission" date="2024-09" db="EMBL/GenBank/DDBJ databases">
        <title>Draft Genome Sequences of Neofusicoccum parvum.</title>
        <authorList>
            <person name="Ashida A."/>
            <person name="Camagna M."/>
            <person name="Tanaka A."/>
            <person name="Takemoto D."/>
        </authorList>
    </citation>
    <scope>NUCLEOTIDE SEQUENCE</scope>
    <source>
        <strain evidence="1">PPO83</strain>
    </source>
</reference>
<evidence type="ECO:0000313" key="2">
    <source>
        <dbReference type="Proteomes" id="UP001165186"/>
    </source>
</evidence>
<dbReference type="Proteomes" id="UP001165186">
    <property type="component" value="Unassembled WGS sequence"/>
</dbReference>
<organism evidence="1 2">
    <name type="scientific">Neofusicoccum parvum</name>
    <dbReference type="NCBI Taxonomy" id="310453"/>
    <lineage>
        <taxon>Eukaryota</taxon>
        <taxon>Fungi</taxon>
        <taxon>Dikarya</taxon>
        <taxon>Ascomycota</taxon>
        <taxon>Pezizomycotina</taxon>
        <taxon>Dothideomycetes</taxon>
        <taxon>Dothideomycetes incertae sedis</taxon>
        <taxon>Botryosphaeriales</taxon>
        <taxon>Botryosphaeriaceae</taxon>
        <taxon>Neofusicoccum</taxon>
    </lineage>
</organism>
<proteinExistence type="predicted"/>
<gene>
    <name evidence="1" type="primary">g5444</name>
    <name evidence="1" type="ORF">NpPPO83_00005444</name>
</gene>
<evidence type="ECO:0000313" key="1">
    <source>
        <dbReference type="EMBL" id="GME49430.1"/>
    </source>
</evidence>
<comment type="caution">
    <text evidence="1">The sequence shown here is derived from an EMBL/GenBank/DDBJ whole genome shotgun (WGS) entry which is preliminary data.</text>
</comment>